<dbReference type="Proteomes" id="UP001201163">
    <property type="component" value="Unassembled WGS sequence"/>
</dbReference>
<proteinExistence type="predicted"/>
<dbReference type="InterPro" id="IPR000210">
    <property type="entry name" value="BTB/POZ_dom"/>
</dbReference>
<protein>
    <recommendedName>
        <fullName evidence="6">BTB domain-containing protein</fullName>
    </recommendedName>
</protein>
<evidence type="ECO:0000313" key="5">
    <source>
        <dbReference type="Proteomes" id="UP001201163"/>
    </source>
</evidence>
<dbReference type="EMBL" id="JAKELL010000008">
    <property type="protein sequence ID" value="KAH8996872.1"/>
    <property type="molecule type" value="Genomic_DNA"/>
</dbReference>
<dbReference type="PROSITE" id="PS50097">
    <property type="entry name" value="BTB"/>
    <property type="match status" value="1"/>
</dbReference>
<reference evidence="4" key="1">
    <citation type="submission" date="2022-01" db="EMBL/GenBank/DDBJ databases">
        <title>Comparative genomics reveals a dynamic genome evolution in the ectomycorrhizal milk-cap (Lactarius) mushrooms.</title>
        <authorList>
            <consortium name="DOE Joint Genome Institute"/>
            <person name="Lebreton A."/>
            <person name="Tang N."/>
            <person name="Kuo A."/>
            <person name="LaButti K."/>
            <person name="Drula E."/>
            <person name="Barry K."/>
            <person name="Clum A."/>
            <person name="Lipzen A."/>
            <person name="Mousain D."/>
            <person name="Ng V."/>
            <person name="Wang R."/>
            <person name="Wang X."/>
            <person name="Dai Y."/>
            <person name="Henrissat B."/>
            <person name="Grigoriev I.V."/>
            <person name="Guerin-Laguette A."/>
            <person name="Yu F."/>
            <person name="Martin F.M."/>
        </authorList>
    </citation>
    <scope>NUCLEOTIDE SEQUENCE</scope>
    <source>
        <strain evidence="4">QP</strain>
    </source>
</reference>
<feature type="domain" description="Ig-like" evidence="3">
    <location>
        <begin position="236"/>
        <end position="283"/>
    </location>
</feature>
<evidence type="ECO:0008006" key="6">
    <source>
        <dbReference type="Google" id="ProtNLM"/>
    </source>
</evidence>
<dbReference type="SUPFAM" id="SSF54695">
    <property type="entry name" value="POZ domain"/>
    <property type="match status" value="1"/>
</dbReference>
<feature type="non-terminal residue" evidence="4">
    <location>
        <position position="1"/>
    </location>
</feature>
<dbReference type="Pfam" id="PF00651">
    <property type="entry name" value="BTB"/>
    <property type="match status" value="1"/>
</dbReference>
<comment type="caution">
    <text evidence="4">The sequence shown here is derived from an EMBL/GenBank/DDBJ whole genome shotgun (WGS) entry which is preliminary data.</text>
</comment>
<dbReference type="AlphaFoldDB" id="A0AAD4LKZ5"/>
<gene>
    <name evidence="4" type="ORF">EDB92DRAFT_1793222</name>
</gene>
<evidence type="ECO:0000259" key="2">
    <source>
        <dbReference type="PROSITE" id="PS50097"/>
    </source>
</evidence>
<sequence length="283" mass="31506">SLLCIPDVLTSTQVDGTLYCVHRYFFARDSVYFSKRFAQLDIREHEALPTIISIGDVERKDFEALLSVLYPANFEAHELTYEQWKSVLHLSTRWGFASLRKLALKSIKPPTSHDLFVLARTYSVDHWVLPALTALCGRSLPLSLDEARQMSMDDVILVATVREEIRGGALRVNVADIPRHVEVAQAGKMNRSMGNDVYLDRPRSVPKSNSTKSSAVNPGVEAEDGMSMGVTVASPPEQKVTKESDTESDVGRPVSLLQVVLRCKTSDGFVEPCSPKFQWSHQG</sequence>
<organism evidence="4 5">
    <name type="scientific">Lactarius akahatsu</name>
    <dbReference type="NCBI Taxonomy" id="416441"/>
    <lineage>
        <taxon>Eukaryota</taxon>
        <taxon>Fungi</taxon>
        <taxon>Dikarya</taxon>
        <taxon>Basidiomycota</taxon>
        <taxon>Agaricomycotina</taxon>
        <taxon>Agaricomycetes</taxon>
        <taxon>Russulales</taxon>
        <taxon>Russulaceae</taxon>
        <taxon>Lactarius</taxon>
    </lineage>
</organism>
<evidence type="ECO:0000256" key="1">
    <source>
        <dbReference type="SAM" id="MobiDB-lite"/>
    </source>
</evidence>
<feature type="domain" description="BTB" evidence="2">
    <location>
        <begin position="6"/>
        <end position="78"/>
    </location>
</feature>
<evidence type="ECO:0000313" key="4">
    <source>
        <dbReference type="EMBL" id="KAH8996872.1"/>
    </source>
</evidence>
<dbReference type="InterPro" id="IPR011333">
    <property type="entry name" value="SKP1/BTB/POZ_sf"/>
</dbReference>
<dbReference type="PROSITE" id="PS50835">
    <property type="entry name" value="IG_LIKE"/>
    <property type="match status" value="1"/>
</dbReference>
<dbReference type="CDD" id="cd18186">
    <property type="entry name" value="BTB_POZ_ZBTB_KLHL-like"/>
    <property type="match status" value="1"/>
</dbReference>
<dbReference type="Gene3D" id="3.30.710.10">
    <property type="entry name" value="Potassium Channel Kv1.1, Chain A"/>
    <property type="match status" value="1"/>
</dbReference>
<feature type="compositionally biased region" description="Polar residues" evidence="1">
    <location>
        <begin position="206"/>
        <end position="216"/>
    </location>
</feature>
<evidence type="ECO:0000259" key="3">
    <source>
        <dbReference type="PROSITE" id="PS50835"/>
    </source>
</evidence>
<dbReference type="InterPro" id="IPR007110">
    <property type="entry name" value="Ig-like_dom"/>
</dbReference>
<keyword evidence="5" id="KW-1185">Reference proteome</keyword>
<accession>A0AAD4LKZ5</accession>
<feature type="region of interest" description="Disordered" evidence="1">
    <location>
        <begin position="193"/>
        <end position="251"/>
    </location>
</feature>
<name>A0AAD4LKZ5_9AGAM</name>